<dbReference type="Pfam" id="PF10592">
    <property type="entry name" value="AIPR"/>
    <property type="match status" value="1"/>
</dbReference>
<comment type="caution">
    <text evidence="2">The sequence shown here is derived from an EMBL/GenBank/DDBJ whole genome shotgun (WGS) entry which is preliminary data.</text>
</comment>
<protein>
    <submittedName>
        <fullName evidence="2">AIPR family protein</fullName>
    </submittedName>
</protein>
<evidence type="ECO:0000313" key="2">
    <source>
        <dbReference type="EMBL" id="MFC7605722.1"/>
    </source>
</evidence>
<organism evidence="2 3">
    <name type="scientific">Streptosporangium amethystogenes subsp. fukuiense</name>
    <dbReference type="NCBI Taxonomy" id="698418"/>
    <lineage>
        <taxon>Bacteria</taxon>
        <taxon>Bacillati</taxon>
        <taxon>Actinomycetota</taxon>
        <taxon>Actinomycetes</taxon>
        <taxon>Streptosporangiales</taxon>
        <taxon>Streptosporangiaceae</taxon>
        <taxon>Streptosporangium</taxon>
    </lineage>
</organism>
<dbReference type="EMBL" id="JBHTEE010000001">
    <property type="protein sequence ID" value="MFC7605722.1"/>
    <property type="molecule type" value="Genomic_DNA"/>
</dbReference>
<feature type="domain" description="Abortive phage infection protein C-terminal" evidence="1">
    <location>
        <begin position="251"/>
        <end position="401"/>
    </location>
</feature>
<proteinExistence type="predicted"/>
<reference evidence="3" key="1">
    <citation type="journal article" date="2019" name="Int. J. Syst. Evol. Microbiol.">
        <title>The Global Catalogue of Microorganisms (GCM) 10K type strain sequencing project: providing services to taxonomists for standard genome sequencing and annotation.</title>
        <authorList>
            <consortium name="The Broad Institute Genomics Platform"/>
            <consortium name="The Broad Institute Genome Sequencing Center for Infectious Disease"/>
            <person name="Wu L."/>
            <person name="Ma J."/>
        </authorList>
    </citation>
    <scope>NUCLEOTIDE SEQUENCE [LARGE SCALE GENOMIC DNA]</scope>
    <source>
        <strain evidence="3">JCM 10083</strain>
    </source>
</reference>
<dbReference type="InterPro" id="IPR018891">
    <property type="entry name" value="AIPR_C"/>
</dbReference>
<evidence type="ECO:0000313" key="3">
    <source>
        <dbReference type="Proteomes" id="UP001596514"/>
    </source>
</evidence>
<name>A0ABW2TBU9_9ACTN</name>
<accession>A0ABW2TBU9</accession>
<sequence length="712" mass="79351">MNAKKPDGSKLPTRVQHVRQALLRDYAGLIYDDDLKGYDQPSREQRFLSRALAAAAVRVVTGCDHDKAGRAVIDGDKDEGIDGVAVGESSRDVWLVQAKWSDSGRARLDKGEALKFIDGLRLIDQRDFTCFNERLTPFAAQLDAAMADPRLHITLVIALMGEGTLSDAVTEVLDRARSELHPSLGPMLSYRVLNADDFHQQLRQELAPDPVNVTATMTGWIRRDTPFEAWQGTVAVRDVAHWYAEHGNTLYEQNVRNSLGLTRINSGIKETLLEEPENFWYFNNGITVLCDSIEPHWPGRRLPNEPVKLRLEGVSVVNGAQTVTAIYEAMSQNSDSADNADVTVRAFSLGVDRSAYAKRITETTNTQNDVSQRDFIALEPAQAEIREDFLLSLGKTYVYKRGEPDPAPEAGCSVVHAAIALACAHRSPELAVRAGQDTDLLWERGTSGAYPRLFGEVPAAHRIWRLVQARRVVGAALTIQRKQLHGRAADMARRGEMLITHLVFQLLDQDEIDEPGLDWQPTLDRVSELTASVLSWLIHHLDAEYGRSSFLTSTFSDETRCKHLAKLVLEDVRRGGTIPVLAEDYRLPAGKPRKPRRPNAVPTIVSAGRLADGTPLTFRSGSDAETAAVKDWLAKDPRRVRATWVNDRVKCLLWAYDEKRYSASGLVTRIWELAGYDDSPVSVQGPGRWMLDGKHSLWDLALQLFDDKIEQG</sequence>
<keyword evidence="3" id="KW-1185">Reference proteome</keyword>
<dbReference type="RefSeq" id="WP_343964759.1">
    <property type="nucleotide sequence ID" value="NZ_BAAAGK010000024.1"/>
</dbReference>
<gene>
    <name evidence="2" type="ORF">ACFQVD_37030</name>
</gene>
<evidence type="ECO:0000259" key="1">
    <source>
        <dbReference type="Pfam" id="PF10592"/>
    </source>
</evidence>
<dbReference type="Proteomes" id="UP001596514">
    <property type="component" value="Unassembled WGS sequence"/>
</dbReference>